<dbReference type="OrthoDB" id="1165055at2"/>
<dbReference type="EMBL" id="CP061813">
    <property type="protein sequence ID" value="QOD61484.1"/>
    <property type="molecule type" value="Genomic_DNA"/>
</dbReference>
<evidence type="ECO:0000313" key="1">
    <source>
        <dbReference type="EMBL" id="QOD61484.1"/>
    </source>
</evidence>
<name>A0A7L8AHS6_9FLAO</name>
<dbReference type="AlphaFoldDB" id="A0A7L8AHS6"/>
<organism evidence="1 2">
    <name type="scientific">Polaribacter haliotis</name>
    <dbReference type="NCBI Taxonomy" id="1888915"/>
    <lineage>
        <taxon>Bacteria</taxon>
        <taxon>Pseudomonadati</taxon>
        <taxon>Bacteroidota</taxon>
        <taxon>Flavobacteriia</taxon>
        <taxon>Flavobacteriales</taxon>
        <taxon>Flavobacteriaceae</taxon>
    </lineage>
</organism>
<accession>A0A7L8AHS6</accession>
<dbReference type="KEGG" id="phal:H9I45_03265"/>
<dbReference type="RefSeq" id="WP_088353368.1">
    <property type="nucleotide sequence ID" value="NZ_CP061813.1"/>
</dbReference>
<reference evidence="1 2" key="1">
    <citation type="journal article" date="2016" name="Int. J. Syst. Evol. Microbiol.">
        <title>Polaribacter haliotis sp. nov., isolated from the gut of abalone Haliotis discus hannai.</title>
        <authorList>
            <person name="Kim Y.O."/>
            <person name="Park I.S."/>
            <person name="Park S."/>
            <person name="Nam B.H."/>
            <person name="Park J.M."/>
            <person name="Kim D.G."/>
            <person name="Yoon J.H."/>
        </authorList>
    </citation>
    <scope>NUCLEOTIDE SEQUENCE [LARGE SCALE GENOMIC DNA]</scope>
    <source>
        <strain evidence="1 2">KCTC 52418</strain>
    </source>
</reference>
<protein>
    <submittedName>
        <fullName evidence="1">Uncharacterized protein</fullName>
    </submittedName>
</protein>
<evidence type="ECO:0000313" key="2">
    <source>
        <dbReference type="Proteomes" id="UP000516764"/>
    </source>
</evidence>
<sequence>MVEKKNLTTYVNINDNENYQLLYATQSYFSFFCVYGKFKTEMGIDENNNEIKLLKSIDFHIKNYKGFTYEFKDVNPDILEYKDNTLRIGYKFTMHGGIRRDNTVDTFKDITGIKNIFFSSDPDNFSEMDTLGLKELKERFIDIEYYSNIKEDNNFSASFLKVIEELEGRVKDANYMKTFSPLAVGDNCRNSLMMVIDG</sequence>
<keyword evidence="2" id="KW-1185">Reference proteome</keyword>
<gene>
    <name evidence="1" type="ORF">H9I45_03265</name>
</gene>
<proteinExistence type="predicted"/>
<dbReference type="Proteomes" id="UP000516764">
    <property type="component" value="Chromosome"/>
</dbReference>